<keyword evidence="4 6" id="KW-0520">NAD</keyword>
<evidence type="ECO:0000313" key="10">
    <source>
        <dbReference type="EMBL" id="ATQ68321.1"/>
    </source>
</evidence>
<keyword evidence="3 6" id="KW-0560">Oxidoreductase</keyword>
<dbReference type="InterPro" id="IPR036291">
    <property type="entry name" value="NAD(P)-bd_dom_sf"/>
</dbReference>
<reference evidence="11" key="1">
    <citation type="submission" date="2017-10" db="EMBL/GenBank/DDBJ databases">
        <title>Completed PacBio SMRT sequence of Methylosinus trichosporium OB3b reveals presence of a third large plasmid.</title>
        <authorList>
            <person name="Charles T.C."/>
            <person name="Lynch M.D.J."/>
            <person name="Heil J.R."/>
            <person name="Cheng J."/>
        </authorList>
    </citation>
    <scope>NUCLEOTIDE SEQUENCE [LARGE SCALE GENOMIC DNA]</scope>
    <source>
        <strain evidence="11">OB3b</strain>
    </source>
</reference>
<feature type="domain" description="D-3-phosphoglycerate dehydrogenase ASB" evidence="9">
    <location>
        <begin position="326"/>
        <end position="443"/>
    </location>
</feature>
<dbReference type="GO" id="GO:0051287">
    <property type="term" value="F:NAD binding"/>
    <property type="evidence" value="ECO:0007669"/>
    <property type="project" value="UniProtKB-UniRule"/>
</dbReference>
<comment type="similarity">
    <text evidence="2 6">Belongs to the D-isomer specific 2-hydroxyacid dehydrogenase family.</text>
</comment>
<dbReference type="AlphaFoldDB" id="A0A2D2CZZ2"/>
<dbReference type="InterPro" id="IPR029752">
    <property type="entry name" value="D-isomer_DH_CS1"/>
</dbReference>
<protein>
    <recommendedName>
        <fullName evidence="6">D-3-phosphoglycerate dehydrogenase</fullName>
        <ecNumber evidence="6">1.1.1.95</ecNumber>
    </recommendedName>
</protein>
<dbReference type="PROSITE" id="PS00065">
    <property type="entry name" value="D_2_HYDROXYACID_DH_1"/>
    <property type="match status" value="1"/>
</dbReference>
<dbReference type="SUPFAM" id="SSF51735">
    <property type="entry name" value="NAD(P)-binding Rossmann-fold domains"/>
    <property type="match status" value="1"/>
</dbReference>
<dbReference type="PANTHER" id="PTHR42938:SF47">
    <property type="entry name" value="HYDROXYPYRUVATE REDUCTASE"/>
    <property type="match status" value="1"/>
</dbReference>
<dbReference type="InterPro" id="IPR006139">
    <property type="entry name" value="D-isomer_2_OHA_DH_cat_dom"/>
</dbReference>
<dbReference type="PROSITE" id="PS00670">
    <property type="entry name" value="D_2_HYDROXYACID_DH_2"/>
    <property type="match status" value="1"/>
</dbReference>
<evidence type="ECO:0000259" key="9">
    <source>
        <dbReference type="Pfam" id="PF19304"/>
    </source>
</evidence>
<evidence type="ECO:0000256" key="1">
    <source>
        <dbReference type="ARBA" id="ARBA00005216"/>
    </source>
</evidence>
<dbReference type="Gene3D" id="3.30.70.260">
    <property type="match status" value="1"/>
</dbReference>
<dbReference type="CDD" id="cd04902">
    <property type="entry name" value="ACT_3PGDH-xct"/>
    <property type="match status" value="1"/>
</dbReference>
<organism evidence="10 11">
    <name type="scientific">Methylosinus trichosporium (strain ATCC 35070 / NCIMB 11131 / UNIQEM 75 / OB3b)</name>
    <dbReference type="NCBI Taxonomy" id="595536"/>
    <lineage>
        <taxon>Bacteria</taxon>
        <taxon>Pseudomonadati</taxon>
        <taxon>Pseudomonadota</taxon>
        <taxon>Alphaproteobacteria</taxon>
        <taxon>Hyphomicrobiales</taxon>
        <taxon>Methylocystaceae</taxon>
        <taxon>Methylosinus</taxon>
    </lineage>
</organism>
<dbReference type="Gene3D" id="3.40.50.720">
    <property type="entry name" value="NAD(P)-binding Rossmann-like Domain"/>
    <property type="match status" value="2"/>
</dbReference>
<evidence type="ECO:0000256" key="3">
    <source>
        <dbReference type="ARBA" id="ARBA00023002"/>
    </source>
</evidence>
<evidence type="ECO:0000256" key="2">
    <source>
        <dbReference type="ARBA" id="ARBA00005854"/>
    </source>
</evidence>
<dbReference type="GO" id="GO:0006564">
    <property type="term" value="P:L-serine biosynthetic process"/>
    <property type="evidence" value="ECO:0007669"/>
    <property type="project" value="UniProtKB-UniRule"/>
</dbReference>
<accession>A0A2D2CZZ2</accession>
<dbReference type="SUPFAM" id="SSF55021">
    <property type="entry name" value="ACT-like"/>
    <property type="match status" value="1"/>
</dbReference>
<dbReference type="InterPro" id="IPR029009">
    <property type="entry name" value="ASB_dom_sf"/>
</dbReference>
<evidence type="ECO:0000256" key="4">
    <source>
        <dbReference type="ARBA" id="ARBA00023027"/>
    </source>
</evidence>
<dbReference type="GO" id="GO:0004617">
    <property type="term" value="F:phosphoglycerate dehydrogenase activity"/>
    <property type="evidence" value="ECO:0007669"/>
    <property type="project" value="UniProtKB-UniRule"/>
</dbReference>
<name>A0A2D2CZZ2_METT3</name>
<dbReference type="RefSeq" id="WP_003609903.1">
    <property type="nucleotide sequence ID" value="NZ_ADVE02000001.1"/>
</dbReference>
<feature type="domain" description="D-isomer specific 2-hydroxyacid dehydrogenase NAD-binding" evidence="8">
    <location>
        <begin position="109"/>
        <end position="283"/>
    </location>
</feature>
<evidence type="ECO:0000259" key="8">
    <source>
        <dbReference type="Pfam" id="PF02826"/>
    </source>
</evidence>
<dbReference type="Proteomes" id="UP000230709">
    <property type="component" value="Chromosome"/>
</dbReference>
<dbReference type="SUPFAM" id="SSF143548">
    <property type="entry name" value="Serine metabolism enzymes domain"/>
    <property type="match status" value="1"/>
</dbReference>
<evidence type="ECO:0000259" key="7">
    <source>
        <dbReference type="Pfam" id="PF00389"/>
    </source>
</evidence>
<dbReference type="EMBL" id="CP023737">
    <property type="protein sequence ID" value="ATQ68321.1"/>
    <property type="molecule type" value="Genomic_DNA"/>
</dbReference>
<comment type="catalytic activity">
    <reaction evidence="5 6">
        <text>(2R)-3-phosphoglycerate + NAD(+) = 3-phosphooxypyruvate + NADH + H(+)</text>
        <dbReference type="Rhea" id="RHEA:12641"/>
        <dbReference type="ChEBI" id="CHEBI:15378"/>
        <dbReference type="ChEBI" id="CHEBI:18110"/>
        <dbReference type="ChEBI" id="CHEBI:57540"/>
        <dbReference type="ChEBI" id="CHEBI:57945"/>
        <dbReference type="ChEBI" id="CHEBI:58272"/>
        <dbReference type="EC" id="1.1.1.95"/>
    </reaction>
</comment>
<dbReference type="SUPFAM" id="SSF52283">
    <property type="entry name" value="Formate/glycerate dehydrogenase catalytic domain-like"/>
    <property type="match status" value="1"/>
</dbReference>
<dbReference type="Pfam" id="PF02826">
    <property type="entry name" value="2-Hacid_dh_C"/>
    <property type="match status" value="1"/>
</dbReference>
<keyword evidence="11" id="KW-1185">Reference proteome</keyword>
<dbReference type="NCBIfam" id="TIGR01327">
    <property type="entry name" value="PGDH"/>
    <property type="match status" value="1"/>
</dbReference>
<dbReference type="FunFam" id="3.40.50.720:FF:000021">
    <property type="entry name" value="D-3-phosphoglycerate dehydrogenase"/>
    <property type="match status" value="1"/>
</dbReference>
<dbReference type="InterPro" id="IPR045865">
    <property type="entry name" value="ACT-like_dom_sf"/>
</dbReference>
<dbReference type="InterPro" id="IPR006236">
    <property type="entry name" value="PGDH"/>
</dbReference>
<dbReference type="InterPro" id="IPR045626">
    <property type="entry name" value="PGDH_ASB_dom"/>
</dbReference>
<dbReference type="KEGG" id="mtw:CQW49_10845"/>
<evidence type="ECO:0000313" key="11">
    <source>
        <dbReference type="Proteomes" id="UP000230709"/>
    </source>
</evidence>
<dbReference type="Pfam" id="PF19304">
    <property type="entry name" value="PGDH_inter"/>
    <property type="match status" value="1"/>
</dbReference>
<feature type="domain" description="D-isomer specific 2-hydroxyacid dehydrogenase catalytic" evidence="7">
    <location>
        <begin position="5"/>
        <end position="315"/>
    </location>
</feature>
<dbReference type="PROSITE" id="PS00671">
    <property type="entry name" value="D_2_HYDROXYACID_DH_3"/>
    <property type="match status" value="1"/>
</dbReference>
<dbReference type="STRING" id="595536.GCA_000178815_02997"/>
<dbReference type="CDD" id="cd12173">
    <property type="entry name" value="PGDH_4"/>
    <property type="match status" value="1"/>
</dbReference>
<dbReference type="EC" id="1.1.1.95" evidence="6"/>
<dbReference type="UniPathway" id="UPA00135">
    <property type="reaction ID" value="UER00196"/>
</dbReference>
<dbReference type="FunFam" id="3.30.1330.90:FF:000003">
    <property type="entry name" value="D-3-phosphoglycerate dehydrogenase"/>
    <property type="match status" value="1"/>
</dbReference>
<proteinExistence type="inferred from homology"/>
<evidence type="ECO:0000256" key="5">
    <source>
        <dbReference type="ARBA" id="ARBA00048731"/>
    </source>
</evidence>
<keyword evidence="6" id="KW-0718">Serine biosynthesis</keyword>
<gene>
    <name evidence="10" type="ORF">CQW49_10845</name>
</gene>
<dbReference type="Gene3D" id="3.30.1330.90">
    <property type="entry name" value="D-3-phosphoglycerate dehydrogenase, domain 3"/>
    <property type="match status" value="1"/>
</dbReference>
<dbReference type="InterPro" id="IPR029753">
    <property type="entry name" value="D-isomer_DH_CS"/>
</dbReference>
<keyword evidence="6" id="KW-0028">Amino-acid biosynthesis</keyword>
<dbReference type="PANTHER" id="PTHR42938">
    <property type="entry name" value="FORMATE DEHYDROGENASE 1"/>
    <property type="match status" value="1"/>
</dbReference>
<evidence type="ECO:0000256" key="6">
    <source>
        <dbReference type="RuleBase" id="RU363003"/>
    </source>
</evidence>
<dbReference type="Pfam" id="PF00389">
    <property type="entry name" value="2-Hacid_dh"/>
    <property type="match status" value="1"/>
</dbReference>
<sequence>MAPRVLVSDSLSPSALQIFAAHGLEADFRPDLGRDRAHLLDAIGDYDALAIRSATRVDADLLARAGRLRVVGRAGVGVDNVDVGAATAHGVVVMNTPYGNSVTTAEHTIALMMALARQIPAADASTRAGKWEKSRFMGVELAGKTLGVIGCGNVGANVATRALGLAMRVIAFDPFLTPERAEELGVEPVALEALLARADIVTLHTPLTARTRHILNAESIARMKRGARIVNCARGGLVDEAALAAALDAGHVAGAALDVFEIEPAGDNPLFARENVVCTPHLGASTVEAQEKVALQIAQRIADFLTRGEIVDAVNFPSVNAEEAPRLAPYIALAERLGAFVGQTARGSFEHVSIIYEGAAAARNVKALTAAALAGLLRPILSETNMVSAPVIAKERGVVVDEVTRSASGDYESLITLTAWTKEGERSLAGTVFHDDEPRIVAIDGVRLETAFAPRMIFVSNEDRPGFMGLFAGLLGEAGVNIATCALGRDRPGGSARALVGVDEPAPERAMARIAALPGVRFAAALEF</sequence>
<comment type="pathway">
    <text evidence="1 6">Amino-acid biosynthesis; L-serine biosynthesis; L-serine from 3-phospho-D-glycerate: step 1/3.</text>
</comment>
<dbReference type="InterPro" id="IPR006140">
    <property type="entry name" value="D-isomer_DH_NAD-bd"/>
</dbReference>